<dbReference type="SMART" id="SM00382">
    <property type="entry name" value="AAA"/>
    <property type="match status" value="1"/>
</dbReference>
<dbReference type="SUPFAM" id="SSF52540">
    <property type="entry name" value="P-loop containing nucleoside triphosphate hydrolases"/>
    <property type="match status" value="1"/>
</dbReference>
<dbReference type="FunFam" id="3.40.50.300:FF:000042">
    <property type="entry name" value="Maltose/maltodextrin ABC transporter, ATP-binding protein"/>
    <property type="match status" value="1"/>
</dbReference>
<evidence type="ECO:0000256" key="4">
    <source>
        <dbReference type="ARBA" id="ARBA00022741"/>
    </source>
</evidence>
<keyword evidence="8" id="KW-1185">Reference proteome</keyword>
<protein>
    <submittedName>
        <fullName evidence="7">sn-glycerol-3-phosphate import ATP-binding protein UgpC</fullName>
        <ecNumber evidence="7">3.6.3.20</ecNumber>
    </submittedName>
</protein>
<comment type="similarity">
    <text evidence="2">Belongs to the ABC transporter superfamily.</text>
</comment>
<dbReference type="EMBL" id="CACSAS010000001">
    <property type="protein sequence ID" value="CAA0093662.1"/>
    <property type="molecule type" value="Genomic_DNA"/>
</dbReference>
<sequence length="361" mass="39116">MAGVTIRQVSKHFGPVRVLDGLDLEINDGEFVVLVGPSGCGKTTLLRMIAGLESVSGGQIMIGERDVTWVAPKDRDIAMVFQSYALYPHMSASENMSFGLKLSKTPKGEIESRVAEAARMLKIEHLLERKPRELSGGQRQRVAMGRAIVRRPALYLFDEPLSNLDAQLRTSMRTEIKRMHLAEKKTVVYVTHDQIEALTLADRIVAMNRGEIQQIGSPDDLYNRPSSVFVASFIGSPSMSFLRGNLVDGGRVALEGVATPLPLPPAFSGLAAKAGTPVLLGLRPEAFAYAPEGTGFSIDVQVNVVEPCGAEVYVIGEVAGQEITARCVPGRVPPLGAAARFEIALDQIHLFDAATEWSLRP</sequence>
<dbReference type="NCBIfam" id="NF008653">
    <property type="entry name" value="PRK11650.1"/>
    <property type="match status" value="1"/>
</dbReference>
<accession>A0A5S9NSN9</accession>
<keyword evidence="4" id="KW-0547">Nucleotide-binding</keyword>
<evidence type="ECO:0000313" key="8">
    <source>
        <dbReference type="Proteomes" id="UP000433050"/>
    </source>
</evidence>
<dbReference type="CDD" id="cd03301">
    <property type="entry name" value="ABC_MalK_N"/>
    <property type="match status" value="1"/>
</dbReference>
<dbReference type="GO" id="GO:0140359">
    <property type="term" value="F:ABC-type transporter activity"/>
    <property type="evidence" value="ECO:0007669"/>
    <property type="project" value="InterPro"/>
</dbReference>
<name>A0A5S9NSN9_9HYPH</name>
<reference evidence="7 8" key="1">
    <citation type="submission" date="2019-12" db="EMBL/GenBank/DDBJ databases">
        <authorList>
            <person name="Reyes-Prieto M."/>
        </authorList>
    </citation>
    <scope>NUCLEOTIDE SEQUENCE [LARGE SCALE GENOMIC DNA]</scope>
    <source>
        <strain evidence="7">HF14-78462</strain>
    </source>
</reference>
<dbReference type="AlphaFoldDB" id="A0A5S9NSN9"/>
<evidence type="ECO:0000259" key="6">
    <source>
        <dbReference type="PROSITE" id="PS50893"/>
    </source>
</evidence>
<evidence type="ECO:0000313" key="7">
    <source>
        <dbReference type="EMBL" id="CAA0093662.1"/>
    </source>
</evidence>
<evidence type="ECO:0000256" key="2">
    <source>
        <dbReference type="ARBA" id="ARBA00005417"/>
    </source>
</evidence>
<organism evidence="7 8">
    <name type="scientific">Starkeya nomas</name>
    <dbReference type="NCBI Taxonomy" id="2666134"/>
    <lineage>
        <taxon>Bacteria</taxon>
        <taxon>Pseudomonadati</taxon>
        <taxon>Pseudomonadota</taxon>
        <taxon>Alphaproteobacteria</taxon>
        <taxon>Hyphomicrobiales</taxon>
        <taxon>Xanthobacteraceae</taxon>
        <taxon>Starkeya</taxon>
    </lineage>
</organism>
<dbReference type="GO" id="GO:0016887">
    <property type="term" value="F:ATP hydrolysis activity"/>
    <property type="evidence" value="ECO:0007669"/>
    <property type="project" value="InterPro"/>
</dbReference>
<dbReference type="InterPro" id="IPR015855">
    <property type="entry name" value="ABC_transpr_MalK-like"/>
</dbReference>
<dbReference type="GO" id="GO:0008643">
    <property type="term" value="P:carbohydrate transport"/>
    <property type="evidence" value="ECO:0007669"/>
    <property type="project" value="InterPro"/>
</dbReference>
<comment type="subcellular location">
    <subcellularLocation>
        <location evidence="1">Cell inner membrane</location>
        <topology evidence="1">Peripheral membrane protein</topology>
    </subcellularLocation>
</comment>
<dbReference type="EC" id="3.6.3.20" evidence="7"/>
<dbReference type="InterPro" id="IPR017871">
    <property type="entry name" value="ABC_transporter-like_CS"/>
</dbReference>
<dbReference type="PROSITE" id="PS00211">
    <property type="entry name" value="ABC_TRANSPORTER_1"/>
    <property type="match status" value="1"/>
</dbReference>
<dbReference type="Gene3D" id="3.40.50.300">
    <property type="entry name" value="P-loop containing nucleotide triphosphate hydrolases"/>
    <property type="match status" value="1"/>
</dbReference>
<dbReference type="InterPro" id="IPR003593">
    <property type="entry name" value="AAA+_ATPase"/>
</dbReference>
<dbReference type="SUPFAM" id="SSF50331">
    <property type="entry name" value="MOP-like"/>
    <property type="match status" value="1"/>
</dbReference>
<dbReference type="InterPro" id="IPR003439">
    <property type="entry name" value="ABC_transporter-like_ATP-bd"/>
</dbReference>
<gene>
    <name evidence="7" type="primary">ugpC_3</name>
    <name evidence="7" type="ORF">STARVERO_01665</name>
</gene>
<dbReference type="GO" id="GO:0005524">
    <property type="term" value="F:ATP binding"/>
    <property type="evidence" value="ECO:0007669"/>
    <property type="project" value="UniProtKB-KW"/>
</dbReference>
<keyword evidence="5 7" id="KW-0067">ATP-binding</keyword>
<dbReference type="InterPro" id="IPR027417">
    <property type="entry name" value="P-loop_NTPase"/>
</dbReference>
<keyword evidence="7" id="KW-0378">Hydrolase</keyword>
<feature type="domain" description="ABC transporter" evidence="6">
    <location>
        <begin position="4"/>
        <end position="234"/>
    </location>
</feature>
<dbReference type="InterPro" id="IPR047641">
    <property type="entry name" value="ABC_transpr_MalK/UgpC-like"/>
</dbReference>
<dbReference type="GO" id="GO:0055052">
    <property type="term" value="C:ATP-binding cassette (ABC) transporter complex, substrate-binding subunit-containing"/>
    <property type="evidence" value="ECO:0007669"/>
    <property type="project" value="TreeGrafter"/>
</dbReference>
<proteinExistence type="inferred from homology"/>
<dbReference type="Proteomes" id="UP000433050">
    <property type="component" value="Unassembled WGS sequence"/>
</dbReference>
<dbReference type="Gene3D" id="2.40.50.100">
    <property type="match status" value="1"/>
</dbReference>
<evidence type="ECO:0000256" key="5">
    <source>
        <dbReference type="ARBA" id="ARBA00022840"/>
    </source>
</evidence>
<dbReference type="PANTHER" id="PTHR43875">
    <property type="entry name" value="MALTODEXTRIN IMPORT ATP-BINDING PROTEIN MSMX"/>
    <property type="match status" value="1"/>
</dbReference>
<evidence type="ECO:0000256" key="3">
    <source>
        <dbReference type="ARBA" id="ARBA00022448"/>
    </source>
</evidence>
<dbReference type="InterPro" id="IPR012340">
    <property type="entry name" value="NA-bd_OB-fold"/>
</dbReference>
<dbReference type="InterPro" id="IPR040582">
    <property type="entry name" value="OB_MalK-like"/>
</dbReference>
<dbReference type="Pfam" id="PF00005">
    <property type="entry name" value="ABC_tran"/>
    <property type="match status" value="1"/>
</dbReference>
<dbReference type="Gene3D" id="2.40.50.140">
    <property type="entry name" value="Nucleic acid-binding proteins"/>
    <property type="match status" value="1"/>
</dbReference>
<evidence type="ECO:0000256" key="1">
    <source>
        <dbReference type="ARBA" id="ARBA00004417"/>
    </source>
</evidence>
<dbReference type="InterPro" id="IPR008995">
    <property type="entry name" value="Mo/tungstate-bd_C_term_dom"/>
</dbReference>
<keyword evidence="3" id="KW-0813">Transport</keyword>
<dbReference type="PROSITE" id="PS50893">
    <property type="entry name" value="ABC_TRANSPORTER_2"/>
    <property type="match status" value="1"/>
</dbReference>
<dbReference type="Pfam" id="PF17912">
    <property type="entry name" value="OB_MalK"/>
    <property type="match status" value="1"/>
</dbReference>
<dbReference type="PANTHER" id="PTHR43875:SF1">
    <property type="entry name" value="OSMOPROTECTIVE COMPOUNDS UPTAKE ATP-BINDING PROTEIN GGTA"/>
    <property type="match status" value="1"/>
</dbReference>
<dbReference type="RefSeq" id="WP_159598511.1">
    <property type="nucleotide sequence ID" value="NZ_CACSAS010000001.1"/>
</dbReference>